<keyword evidence="3" id="KW-0067">ATP-binding</keyword>
<dbReference type="Gene3D" id="3.40.50.300">
    <property type="entry name" value="P-loop containing nucleotide triphosphate hydrolases"/>
    <property type="match status" value="1"/>
</dbReference>
<evidence type="ECO:0000256" key="1">
    <source>
        <dbReference type="ARBA" id="ARBA00022741"/>
    </source>
</evidence>
<evidence type="ECO:0000256" key="3">
    <source>
        <dbReference type="ARBA" id="ARBA00022840"/>
    </source>
</evidence>
<dbReference type="GO" id="GO:0005524">
    <property type="term" value="F:ATP binding"/>
    <property type="evidence" value="ECO:0007669"/>
    <property type="project" value="UniProtKB-KW"/>
</dbReference>
<protein>
    <submittedName>
        <fullName evidence="5">Phage/plasmid primase, P4 family</fullName>
    </submittedName>
</protein>
<dbReference type="KEGG" id="avp:AVENP_2842"/>
<evidence type="ECO:0000259" key="4">
    <source>
        <dbReference type="PROSITE" id="PS51206"/>
    </source>
</evidence>
<dbReference type="EMBL" id="CP053840">
    <property type="protein sequence ID" value="QKF68320.1"/>
    <property type="molecule type" value="Genomic_DNA"/>
</dbReference>
<evidence type="ECO:0000256" key="2">
    <source>
        <dbReference type="ARBA" id="ARBA00022801"/>
    </source>
</evidence>
<sequence length="467" mass="53521">MNERELLNHVFVEIIDKVNKLEAKKDKKGEVIQRTPLEYCIEILKQTPHKIIASAGRIWIYYNGRYIPINSMAKAENYIKRLIMKFNAVRAVPSNLISAVLNELFTEFHELYIPKNSNVTYINMKSNVLAIHKDGKIEVLPHDEKYNFTYQLPYDYDENATSPVFDKFLKTSLVDEDLKDVLGEFLGYVLDNNSKKYEKAFFAYGDGSNGKSTLINITKALFGVENISVVEITDMGDMLKCALMDGKLLNISSDAKRNGLETSAFKKIVSGEPVLGKYLFKDIYTIENLPKLFVATNKLPFHNGDNSFGFYRRLLLVPFKNIIKDEDKDYELESKVIANELPAILNFAIKGMQRLNKQGKFTEAVAMKEAMNTYKESSNHVASFVEEEQYEAVDESFKTGTSLIELFGAFKNWCNTHGHNPYSSSYLSHELEHMGFISYKNSSKHFRIVKNKLKNETGFEPNTDDYE</sequence>
<dbReference type="Pfam" id="PF19263">
    <property type="entry name" value="DUF5906"/>
    <property type="match status" value="1"/>
</dbReference>
<dbReference type="InterPro" id="IPR045455">
    <property type="entry name" value="NrS-1_pol-like_helicase"/>
</dbReference>
<accession>A0AAE7E4V9</accession>
<keyword evidence="2" id="KW-0378">Hydrolase</keyword>
<keyword evidence="1" id="KW-0547">Nucleotide-binding</keyword>
<proteinExistence type="predicted"/>
<gene>
    <name evidence="5" type="ORF">AVENP_2842</name>
</gene>
<name>A0AAE7E4V9_9BACT</name>
<dbReference type="AlphaFoldDB" id="A0AAE7E4V9"/>
<reference evidence="5 6" key="1">
    <citation type="submission" date="2020-05" db="EMBL/GenBank/DDBJ databases">
        <title>Complete genome sequencing of Campylobacter and Arcobacter type strains.</title>
        <authorList>
            <person name="Miller W.G."/>
            <person name="Yee E."/>
        </authorList>
    </citation>
    <scope>NUCLEOTIDE SEQUENCE [LARGE SCALE GENOMIC DNA]</scope>
    <source>
        <strain evidence="5 6">LMG 26156</strain>
    </source>
</reference>
<dbReference type="Proteomes" id="UP000503482">
    <property type="component" value="Chromosome"/>
</dbReference>
<keyword evidence="6" id="KW-1185">Reference proteome</keyword>
<dbReference type="PANTHER" id="PTHR35372:SF2">
    <property type="entry name" value="SF3 HELICASE DOMAIN-CONTAINING PROTEIN"/>
    <property type="match status" value="1"/>
</dbReference>
<dbReference type="InterPro" id="IPR014818">
    <property type="entry name" value="Phage/plasmid_primase_P4_C"/>
</dbReference>
<evidence type="ECO:0000313" key="6">
    <source>
        <dbReference type="Proteomes" id="UP000503482"/>
    </source>
</evidence>
<dbReference type="PROSITE" id="PS51206">
    <property type="entry name" value="SF3_HELICASE_1"/>
    <property type="match status" value="1"/>
</dbReference>
<dbReference type="NCBIfam" id="TIGR01613">
    <property type="entry name" value="primase_Cterm"/>
    <property type="match status" value="1"/>
</dbReference>
<dbReference type="SUPFAM" id="SSF52540">
    <property type="entry name" value="P-loop containing nucleoside triphosphate hydrolases"/>
    <property type="match status" value="1"/>
</dbReference>
<feature type="domain" description="SF3 helicase" evidence="4">
    <location>
        <begin position="177"/>
        <end position="332"/>
    </location>
</feature>
<evidence type="ECO:0000313" key="5">
    <source>
        <dbReference type="EMBL" id="QKF68320.1"/>
    </source>
</evidence>
<dbReference type="InterPro" id="IPR027417">
    <property type="entry name" value="P-loop_NTPase"/>
</dbReference>
<dbReference type="PANTHER" id="PTHR35372">
    <property type="entry name" value="ATP BINDING PROTEIN-RELATED"/>
    <property type="match status" value="1"/>
</dbReference>
<dbReference type="InterPro" id="IPR051620">
    <property type="entry name" value="ORF904-like_C"/>
</dbReference>
<dbReference type="InterPro" id="IPR006500">
    <property type="entry name" value="Helicase_put_C_phage/plasmid"/>
</dbReference>
<dbReference type="RefSeq" id="WP_128360047.1">
    <property type="nucleotide sequence ID" value="NZ_CP053840.1"/>
</dbReference>
<dbReference type="Pfam" id="PF08706">
    <property type="entry name" value="D5_N"/>
    <property type="match status" value="1"/>
</dbReference>
<organism evidence="5 6">
    <name type="scientific">Arcobacter venerupis</name>
    <dbReference type="NCBI Taxonomy" id="1054033"/>
    <lineage>
        <taxon>Bacteria</taxon>
        <taxon>Pseudomonadati</taxon>
        <taxon>Campylobacterota</taxon>
        <taxon>Epsilonproteobacteria</taxon>
        <taxon>Campylobacterales</taxon>
        <taxon>Arcobacteraceae</taxon>
        <taxon>Arcobacter</taxon>
    </lineage>
</organism>
<dbReference type="GO" id="GO:0016787">
    <property type="term" value="F:hydrolase activity"/>
    <property type="evidence" value="ECO:0007669"/>
    <property type="project" value="UniProtKB-KW"/>
</dbReference>
<dbReference type="InterPro" id="IPR014015">
    <property type="entry name" value="Helicase_SF3_DNA-vir"/>
</dbReference>